<accession>A0A3P6PG21</accession>
<dbReference type="Proteomes" id="UP000267096">
    <property type="component" value="Unassembled WGS sequence"/>
</dbReference>
<dbReference type="SUPFAM" id="SSF49899">
    <property type="entry name" value="Concanavalin A-like lectins/glucanases"/>
    <property type="match status" value="1"/>
</dbReference>
<dbReference type="InterPro" id="IPR043136">
    <property type="entry name" value="B30.2/SPRY_sf"/>
</dbReference>
<sequence>MNVYDRDSNLAIDPDGLLCQSRDPQKWNGARCNRGVFGKGKYYYEGSVNDNGLCRLGFSTSDALLDLGIFFCLK</sequence>
<evidence type="ECO:0000313" key="1">
    <source>
        <dbReference type="EMBL" id="VDK26365.1"/>
    </source>
</evidence>
<reference evidence="1 2" key="1">
    <citation type="submission" date="2018-11" db="EMBL/GenBank/DDBJ databases">
        <authorList>
            <consortium name="Pathogen Informatics"/>
        </authorList>
    </citation>
    <scope>NUCLEOTIDE SEQUENCE [LARGE SCALE GENOMIC DNA]</scope>
</reference>
<name>A0A3P6PG21_ANISI</name>
<dbReference type="EMBL" id="UYRR01012450">
    <property type="protein sequence ID" value="VDK26365.1"/>
    <property type="molecule type" value="Genomic_DNA"/>
</dbReference>
<dbReference type="AlphaFoldDB" id="A0A3P6PG21"/>
<organism evidence="1 2">
    <name type="scientific">Anisakis simplex</name>
    <name type="common">Herring worm</name>
    <dbReference type="NCBI Taxonomy" id="6269"/>
    <lineage>
        <taxon>Eukaryota</taxon>
        <taxon>Metazoa</taxon>
        <taxon>Ecdysozoa</taxon>
        <taxon>Nematoda</taxon>
        <taxon>Chromadorea</taxon>
        <taxon>Rhabditida</taxon>
        <taxon>Spirurina</taxon>
        <taxon>Ascaridomorpha</taxon>
        <taxon>Ascaridoidea</taxon>
        <taxon>Anisakidae</taxon>
        <taxon>Anisakis</taxon>
        <taxon>Anisakis simplex complex</taxon>
    </lineage>
</organism>
<dbReference type="InterPro" id="IPR013320">
    <property type="entry name" value="ConA-like_dom_sf"/>
</dbReference>
<keyword evidence="2" id="KW-1185">Reference proteome</keyword>
<evidence type="ECO:0000313" key="2">
    <source>
        <dbReference type="Proteomes" id="UP000267096"/>
    </source>
</evidence>
<dbReference type="OrthoDB" id="1735at2759"/>
<dbReference type="Gene3D" id="2.60.120.920">
    <property type="match status" value="1"/>
</dbReference>
<protein>
    <submittedName>
        <fullName evidence="1">Uncharacterized protein</fullName>
    </submittedName>
</protein>
<proteinExistence type="predicted"/>
<gene>
    <name evidence="1" type="ORF">ASIM_LOCUS5987</name>
</gene>